<evidence type="ECO:0000256" key="6">
    <source>
        <dbReference type="ARBA" id="ARBA00022840"/>
    </source>
</evidence>
<proteinExistence type="inferred from homology"/>
<sequence>MGNICCCHPEVVPQPKQNEDILVIPDSLESRAINVRSFKVEKVLGKGSFGKVMLVTKKDTGKLYAMKLISKQRLFDAKKKAHAQTEREVLSQVKSPFVVKLHFAFQNYQKLYLVLDFMQGGELFFHLRKLNKFTEEIARFYAAEVLLALEDLHDKGFIYRDLKPENVFLDADGHIKLGDFNLAKISSEVNRSHTICGTPEYIAPEVLKGHVQGKEIDYWGLGILLYEMLNGKSPFYAKNYDKLFKNIISGKLFFPETFSDKAKDLISKLLITDPKQRLANAADIKPHPFFGGMDWDFLRRKLMEPPLKPMIRGDKDTRNFNVANIKDEASPPPNWNTPQQEANVFMNFTYVEPALK</sequence>
<evidence type="ECO:0000313" key="12">
    <source>
        <dbReference type="Proteomes" id="UP001162131"/>
    </source>
</evidence>
<feature type="domain" description="AGC-kinase C-terminal" evidence="10">
    <location>
        <begin position="291"/>
        <end position="356"/>
    </location>
</feature>
<dbReference type="Gene3D" id="3.30.200.20">
    <property type="entry name" value="Phosphorylase Kinase, domain 1"/>
    <property type="match status" value="1"/>
</dbReference>
<dbReference type="EMBL" id="CAJZBQ010000019">
    <property type="protein sequence ID" value="CAG9317886.1"/>
    <property type="molecule type" value="Genomic_DNA"/>
</dbReference>
<evidence type="ECO:0000313" key="11">
    <source>
        <dbReference type="EMBL" id="CAG9317886.1"/>
    </source>
</evidence>
<dbReference type="AlphaFoldDB" id="A0AAU9IQQ3"/>
<evidence type="ECO:0000256" key="3">
    <source>
        <dbReference type="ARBA" id="ARBA00022679"/>
    </source>
</evidence>
<dbReference type="PANTHER" id="PTHR24351">
    <property type="entry name" value="RIBOSOMAL PROTEIN S6 KINASE"/>
    <property type="match status" value="1"/>
</dbReference>
<dbReference type="InterPro" id="IPR000961">
    <property type="entry name" value="AGC-kinase_C"/>
</dbReference>
<organism evidence="11 12">
    <name type="scientific">Blepharisma stoltei</name>
    <dbReference type="NCBI Taxonomy" id="1481888"/>
    <lineage>
        <taxon>Eukaryota</taxon>
        <taxon>Sar</taxon>
        <taxon>Alveolata</taxon>
        <taxon>Ciliophora</taxon>
        <taxon>Postciliodesmatophora</taxon>
        <taxon>Heterotrichea</taxon>
        <taxon>Heterotrichida</taxon>
        <taxon>Blepharismidae</taxon>
        <taxon>Blepharisma</taxon>
    </lineage>
</organism>
<dbReference type="GO" id="GO:0004674">
    <property type="term" value="F:protein serine/threonine kinase activity"/>
    <property type="evidence" value="ECO:0007669"/>
    <property type="project" value="UniProtKB-KW"/>
</dbReference>
<protein>
    <submittedName>
        <fullName evidence="11">Uncharacterized protein</fullName>
    </submittedName>
</protein>
<keyword evidence="2" id="KW-0597">Phosphoprotein</keyword>
<keyword evidence="3" id="KW-0808">Transferase</keyword>
<evidence type="ECO:0000256" key="2">
    <source>
        <dbReference type="ARBA" id="ARBA00022553"/>
    </source>
</evidence>
<dbReference type="Gene3D" id="1.10.510.10">
    <property type="entry name" value="Transferase(Phosphotransferase) domain 1"/>
    <property type="match status" value="1"/>
</dbReference>
<name>A0AAU9IQQ3_9CILI</name>
<evidence type="ECO:0000256" key="8">
    <source>
        <dbReference type="RuleBase" id="RU000304"/>
    </source>
</evidence>
<keyword evidence="5" id="KW-0418">Kinase</keyword>
<comment type="caution">
    <text evidence="11">The sequence shown here is derived from an EMBL/GenBank/DDBJ whole genome shotgun (WGS) entry which is preliminary data.</text>
</comment>
<dbReference type="InterPro" id="IPR011009">
    <property type="entry name" value="Kinase-like_dom_sf"/>
</dbReference>
<dbReference type="PROSITE" id="PS00108">
    <property type="entry name" value="PROTEIN_KINASE_ST"/>
    <property type="match status" value="1"/>
</dbReference>
<keyword evidence="12" id="KW-1185">Reference proteome</keyword>
<keyword evidence="1 8" id="KW-0723">Serine/threonine-protein kinase</keyword>
<comment type="similarity">
    <text evidence="8">Belongs to the protein kinase superfamily.</text>
</comment>
<feature type="domain" description="Protein kinase" evidence="9">
    <location>
        <begin position="38"/>
        <end position="290"/>
    </location>
</feature>
<keyword evidence="6 7" id="KW-0067">ATP-binding</keyword>
<dbReference type="InterPro" id="IPR045270">
    <property type="entry name" value="STKc_AGC"/>
</dbReference>
<dbReference type="SUPFAM" id="SSF56112">
    <property type="entry name" value="Protein kinase-like (PK-like)"/>
    <property type="match status" value="1"/>
</dbReference>
<dbReference type="CDD" id="cd05123">
    <property type="entry name" value="STKc_AGC"/>
    <property type="match status" value="1"/>
</dbReference>
<dbReference type="FunFam" id="1.10.510.10:FF:000008">
    <property type="entry name" value="Non-specific serine/threonine protein kinase"/>
    <property type="match status" value="1"/>
</dbReference>
<evidence type="ECO:0000256" key="5">
    <source>
        <dbReference type="ARBA" id="ARBA00022777"/>
    </source>
</evidence>
<accession>A0AAU9IQQ3</accession>
<dbReference type="FunFam" id="3.30.200.20:FF:000537">
    <property type="entry name" value="Non-specific serine/threonine protein kinase"/>
    <property type="match status" value="1"/>
</dbReference>
<dbReference type="PROSITE" id="PS51285">
    <property type="entry name" value="AGC_KINASE_CTER"/>
    <property type="match status" value="1"/>
</dbReference>
<dbReference type="SMART" id="SM00220">
    <property type="entry name" value="S_TKc"/>
    <property type="match status" value="1"/>
</dbReference>
<dbReference type="InterPro" id="IPR000719">
    <property type="entry name" value="Prot_kinase_dom"/>
</dbReference>
<evidence type="ECO:0000259" key="9">
    <source>
        <dbReference type="PROSITE" id="PS50011"/>
    </source>
</evidence>
<dbReference type="Pfam" id="PF00069">
    <property type="entry name" value="Pkinase"/>
    <property type="match status" value="1"/>
</dbReference>
<reference evidence="11" key="1">
    <citation type="submission" date="2021-09" db="EMBL/GenBank/DDBJ databases">
        <authorList>
            <consortium name="AG Swart"/>
            <person name="Singh M."/>
            <person name="Singh A."/>
            <person name="Seah K."/>
            <person name="Emmerich C."/>
        </authorList>
    </citation>
    <scope>NUCLEOTIDE SEQUENCE</scope>
    <source>
        <strain evidence="11">ATCC30299</strain>
    </source>
</reference>
<dbReference type="InterPro" id="IPR017441">
    <property type="entry name" value="Protein_kinase_ATP_BS"/>
</dbReference>
<dbReference type="PROSITE" id="PS00107">
    <property type="entry name" value="PROTEIN_KINASE_ATP"/>
    <property type="match status" value="1"/>
</dbReference>
<keyword evidence="4 7" id="KW-0547">Nucleotide-binding</keyword>
<dbReference type="SMART" id="SM00133">
    <property type="entry name" value="S_TK_X"/>
    <property type="match status" value="1"/>
</dbReference>
<gene>
    <name evidence="11" type="ORF">BSTOLATCC_MIC20191</name>
</gene>
<evidence type="ECO:0000256" key="7">
    <source>
        <dbReference type="PROSITE-ProRule" id="PRU10141"/>
    </source>
</evidence>
<dbReference type="Proteomes" id="UP001162131">
    <property type="component" value="Unassembled WGS sequence"/>
</dbReference>
<dbReference type="GO" id="GO:0005524">
    <property type="term" value="F:ATP binding"/>
    <property type="evidence" value="ECO:0007669"/>
    <property type="project" value="UniProtKB-UniRule"/>
</dbReference>
<feature type="binding site" evidence="7">
    <location>
        <position position="67"/>
    </location>
    <ligand>
        <name>ATP</name>
        <dbReference type="ChEBI" id="CHEBI:30616"/>
    </ligand>
</feature>
<evidence type="ECO:0000256" key="4">
    <source>
        <dbReference type="ARBA" id="ARBA00022741"/>
    </source>
</evidence>
<evidence type="ECO:0000256" key="1">
    <source>
        <dbReference type="ARBA" id="ARBA00022527"/>
    </source>
</evidence>
<dbReference type="InterPro" id="IPR008271">
    <property type="entry name" value="Ser/Thr_kinase_AS"/>
</dbReference>
<dbReference type="PROSITE" id="PS50011">
    <property type="entry name" value="PROTEIN_KINASE_DOM"/>
    <property type="match status" value="1"/>
</dbReference>
<evidence type="ECO:0000259" key="10">
    <source>
        <dbReference type="PROSITE" id="PS51285"/>
    </source>
</evidence>